<keyword evidence="3" id="KW-1185">Reference proteome</keyword>
<evidence type="ECO:0008006" key="4">
    <source>
        <dbReference type="Google" id="ProtNLM"/>
    </source>
</evidence>
<evidence type="ECO:0000256" key="1">
    <source>
        <dbReference type="SAM" id="Phobius"/>
    </source>
</evidence>
<keyword evidence="1" id="KW-0812">Transmembrane</keyword>
<protein>
    <recommendedName>
        <fullName evidence="4">Cox cluster protein</fullName>
    </recommendedName>
</protein>
<keyword evidence="1" id="KW-1133">Transmembrane helix</keyword>
<dbReference type="AlphaFoldDB" id="A0ABD6AXK3"/>
<name>A0ABD6AXK3_9EURY</name>
<evidence type="ECO:0000313" key="3">
    <source>
        <dbReference type="Proteomes" id="UP001597187"/>
    </source>
</evidence>
<dbReference type="EMBL" id="JBHUDC010000006">
    <property type="protein sequence ID" value="MFD1514105.1"/>
    <property type="molecule type" value="Genomic_DNA"/>
</dbReference>
<dbReference type="RefSeq" id="WP_250874077.1">
    <property type="nucleotide sequence ID" value="NZ_JALXFV010000006.1"/>
</dbReference>
<feature type="transmembrane region" description="Helical" evidence="1">
    <location>
        <begin position="68"/>
        <end position="89"/>
    </location>
</feature>
<reference evidence="2 3" key="1">
    <citation type="journal article" date="2019" name="Int. J. Syst. Evol. Microbiol.">
        <title>The Global Catalogue of Microorganisms (GCM) 10K type strain sequencing project: providing services to taxonomists for standard genome sequencing and annotation.</title>
        <authorList>
            <consortium name="The Broad Institute Genomics Platform"/>
            <consortium name="The Broad Institute Genome Sequencing Center for Infectious Disease"/>
            <person name="Wu L."/>
            <person name="Ma J."/>
        </authorList>
    </citation>
    <scope>NUCLEOTIDE SEQUENCE [LARGE SCALE GENOMIC DNA]</scope>
    <source>
        <strain evidence="2 3">CGMCC 1.12563</strain>
    </source>
</reference>
<sequence>MLTSDSSPRLDWLIGRTIATTFLVLLGVLTLSLVAFEFFGPTAAIPAYLVYSGSDVIQNPLLPRLSGIGYSTFVAGYLYGLAVVFGNGYRLLTNRRENGPVEDSTAKHTR</sequence>
<accession>A0ABD6AXK3</accession>
<proteinExistence type="predicted"/>
<dbReference type="Proteomes" id="UP001597187">
    <property type="component" value="Unassembled WGS sequence"/>
</dbReference>
<keyword evidence="1" id="KW-0472">Membrane</keyword>
<feature type="transmembrane region" description="Helical" evidence="1">
    <location>
        <begin position="21"/>
        <end position="48"/>
    </location>
</feature>
<evidence type="ECO:0000313" key="2">
    <source>
        <dbReference type="EMBL" id="MFD1514105.1"/>
    </source>
</evidence>
<comment type="caution">
    <text evidence="2">The sequence shown here is derived from an EMBL/GenBank/DDBJ whole genome shotgun (WGS) entry which is preliminary data.</text>
</comment>
<organism evidence="2 3">
    <name type="scientific">Halomarina rubra</name>
    <dbReference type="NCBI Taxonomy" id="2071873"/>
    <lineage>
        <taxon>Archaea</taxon>
        <taxon>Methanobacteriati</taxon>
        <taxon>Methanobacteriota</taxon>
        <taxon>Stenosarchaea group</taxon>
        <taxon>Halobacteria</taxon>
        <taxon>Halobacteriales</taxon>
        <taxon>Natronomonadaceae</taxon>
        <taxon>Halomarina</taxon>
    </lineage>
</organism>
<gene>
    <name evidence="2" type="ORF">ACFSBT_12525</name>
</gene>